<gene>
    <name evidence="1" type="ORF">SAMN05216406_1615</name>
</gene>
<dbReference type="Proteomes" id="UP000182882">
    <property type="component" value="Unassembled WGS sequence"/>
</dbReference>
<protein>
    <submittedName>
        <fullName evidence="1">Uncharacterized protein</fullName>
    </submittedName>
</protein>
<keyword evidence="2" id="KW-1185">Reference proteome</keyword>
<dbReference type="EMBL" id="FNLN01000061">
    <property type="protein sequence ID" value="SDU34464.1"/>
    <property type="molecule type" value="Genomic_DNA"/>
</dbReference>
<dbReference type="AlphaFoldDB" id="A0A1H2HRM6"/>
<dbReference type="RefSeq" id="WP_062559034.1">
    <property type="nucleotide sequence ID" value="NZ_CP013341.1"/>
</dbReference>
<dbReference type="KEGG" id="nur:ATY38_09180"/>
<name>A0A1H2HRM6_9PROT</name>
<proteinExistence type="predicted"/>
<organism evidence="1 2">
    <name type="scientific">Nitrosomonas ureae</name>
    <dbReference type="NCBI Taxonomy" id="44577"/>
    <lineage>
        <taxon>Bacteria</taxon>
        <taxon>Pseudomonadati</taxon>
        <taxon>Pseudomonadota</taxon>
        <taxon>Betaproteobacteria</taxon>
        <taxon>Nitrosomonadales</taxon>
        <taxon>Nitrosomonadaceae</taxon>
        <taxon>Nitrosomonas</taxon>
    </lineage>
</organism>
<evidence type="ECO:0000313" key="2">
    <source>
        <dbReference type="Proteomes" id="UP000182882"/>
    </source>
</evidence>
<accession>A0A1H2HRM6</accession>
<reference evidence="2" key="1">
    <citation type="submission" date="2016-10" db="EMBL/GenBank/DDBJ databases">
        <authorList>
            <person name="Varghese N."/>
            <person name="Submissions S."/>
        </authorList>
    </citation>
    <scope>NUCLEOTIDE SEQUENCE [LARGE SCALE GENOMIC DNA]</scope>
    <source>
        <strain evidence="2">Nm10</strain>
    </source>
</reference>
<evidence type="ECO:0000313" key="1">
    <source>
        <dbReference type="EMBL" id="SDU34464.1"/>
    </source>
</evidence>
<sequence length="237" mass="27241">MTTVSHALRQPVKDFLCTLHAKFSDNVHSIQAETLPLLDTIDLNSRIIYEIRTILSKDYCDNESQKRICKEILEEVFGDFSLAMYLCAIGLIVPARMSVRRAFELGLATVYMWDLPHEYWGWRNRDQDLSFSAMVTHLNSLGYLDYIGQLQGIESVPSICNQAKFQSLYRELSNTVHGKISGLPPLSPERFTPDKNEIEKHLKQTIEAQKFIIGLLFGRFQKMEPLIEAAFPQIKRT</sequence>